<dbReference type="InParanoid" id="A0A1J7IJV5"/>
<feature type="region of interest" description="Disordered" evidence="1">
    <location>
        <begin position="1"/>
        <end position="21"/>
    </location>
</feature>
<evidence type="ECO:0000313" key="3">
    <source>
        <dbReference type="Proteomes" id="UP000182658"/>
    </source>
</evidence>
<dbReference type="EMBL" id="KV875099">
    <property type="protein sequence ID" value="OIW27855.1"/>
    <property type="molecule type" value="Genomic_DNA"/>
</dbReference>
<sequence>METTVIGQTGHTTGSIPPAYPPSNDAIKNHTGCNTAQTPIVQILIGGKTYLVNIKKIPYLLSMCQFQQRSGLLCPNQMPVHAREIPFFETINFAVSHGLGHFLRYMPTDLAQYRQLCWTLDYLVVDVLEGRELHNVVQKIEQGVSNWILLAKGGEHDKVTVLAGHMGDAAFRLLYMIVSGKVEGRHMSGDRDWDEEARENPAFRATRLIMINVRLWDQGAKRILLRAYQDRFGMSNELQMCYDFCVKQWTTLLGA</sequence>
<reference evidence="2 3" key="1">
    <citation type="submission" date="2016-10" db="EMBL/GenBank/DDBJ databases">
        <title>Draft genome sequence of Coniochaeta ligniaria NRRL30616, a lignocellulolytic fungus for bioabatement of inhibitors in plant biomass hydrolysates.</title>
        <authorList>
            <consortium name="DOE Joint Genome Institute"/>
            <person name="Jimenez D.J."/>
            <person name="Hector R.E."/>
            <person name="Riley R."/>
            <person name="Sun H."/>
            <person name="Grigoriev I.V."/>
            <person name="Van Elsas J.D."/>
            <person name="Nichols N.N."/>
        </authorList>
    </citation>
    <scope>NUCLEOTIDE SEQUENCE [LARGE SCALE GENOMIC DNA]</scope>
    <source>
        <strain evidence="2 3">NRRL 30616</strain>
    </source>
</reference>
<dbReference type="STRING" id="1408157.A0A1J7IJV5"/>
<name>A0A1J7IJV5_9PEZI</name>
<protein>
    <submittedName>
        <fullName evidence="2">Uncharacterized protein</fullName>
    </submittedName>
</protein>
<dbReference type="Proteomes" id="UP000182658">
    <property type="component" value="Unassembled WGS sequence"/>
</dbReference>
<accession>A0A1J7IJV5</accession>
<organism evidence="2 3">
    <name type="scientific">Coniochaeta ligniaria NRRL 30616</name>
    <dbReference type="NCBI Taxonomy" id="1408157"/>
    <lineage>
        <taxon>Eukaryota</taxon>
        <taxon>Fungi</taxon>
        <taxon>Dikarya</taxon>
        <taxon>Ascomycota</taxon>
        <taxon>Pezizomycotina</taxon>
        <taxon>Sordariomycetes</taxon>
        <taxon>Sordariomycetidae</taxon>
        <taxon>Coniochaetales</taxon>
        <taxon>Coniochaetaceae</taxon>
        <taxon>Coniochaeta</taxon>
    </lineage>
</organism>
<dbReference type="OrthoDB" id="420564at2759"/>
<dbReference type="AlphaFoldDB" id="A0A1J7IJV5"/>
<evidence type="ECO:0000256" key="1">
    <source>
        <dbReference type="SAM" id="MobiDB-lite"/>
    </source>
</evidence>
<feature type="compositionally biased region" description="Polar residues" evidence="1">
    <location>
        <begin position="1"/>
        <end position="15"/>
    </location>
</feature>
<evidence type="ECO:0000313" key="2">
    <source>
        <dbReference type="EMBL" id="OIW27855.1"/>
    </source>
</evidence>
<keyword evidence="3" id="KW-1185">Reference proteome</keyword>
<proteinExistence type="predicted"/>
<gene>
    <name evidence="2" type="ORF">CONLIGDRAFT_682868</name>
</gene>